<dbReference type="Proteomes" id="UP001500121">
    <property type="component" value="Unassembled WGS sequence"/>
</dbReference>
<feature type="transmembrane region" description="Helical" evidence="5">
    <location>
        <begin position="21"/>
        <end position="38"/>
    </location>
</feature>
<evidence type="ECO:0000259" key="6">
    <source>
        <dbReference type="Pfam" id="PF04932"/>
    </source>
</evidence>
<feature type="transmembrane region" description="Helical" evidence="5">
    <location>
        <begin position="183"/>
        <end position="203"/>
    </location>
</feature>
<keyword evidence="2 5" id="KW-0812">Transmembrane</keyword>
<dbReference type="InterPro" id="IPR051533">
    <property type="entry name" value="WaaL-like"/>
</dbReference>
<sequence>MTLLEEARPQAVRVRPRFDDVGFWLFVAGLLANCFAGHWSSLHVPVPIDRALLLAGLALEWGRARRDGRRAPLGTAAVLLLAFAVWTAISFLGSPVRASDGLFFLVDLAVLPAVLFLSAPLVLDTARRRSAFAATFAVFGCYLGLTAITQTLPLPALVFPAYILDPSVGIHADRARGPYAEAVNNGIMLVFSGALGGVTAALAERRAWRVVGIAATLLTAVGCALTLTRAIWFGGAAALLVGVLLTPALRRRAPVVLVGLVAVAALFPLVFPGFGEAATTRGGDESPIWDRLNVNAAAARMVVHDPLLGVGWNQAGERMSEFVRLGGDYPVTAASATLIPHNVFLGRFAELGILGGSLWIAATIAAYVVPVLRRGRPGFAPWRVALLACTVCWVVVANFGPVNYSQPAYLLALVGGITASGAAVRLPAHDWRPSPHRSLRGAHRG</sequence>
<evidence type="ECO:0000256" key="2">
    <source>
        <dbReference type="ARBA" id="ARBA00022692"/>
    </source>
</evidence>
<dbReference type="PANTHER" id="PTHR37422:SF23">
    <property type="entry name" value="TEICHURONIC ACID BIOSYNTHESIS PROTEIN TUAE"/>
    <property type="match status" value="1"/>
</dbReference>
<gene>
    <name evidence="7" type="ORF">GCM10025783_27480</name>
</gene>
<evidence type="ECO:0000313" key="7">
    <source>
        <dbReference type="EMBL" id="GAA4753101.1"/>
    </source>
</evidence>
<feature type="domain" description="O-antigen ligase-related" evidence="6">
    <location>
        <begin position="215"/>
        <end position="360"/>
    </location>
</feature>
<reference evidence="8" key="1">
    <citation type="journal article" date="2019" name="Int. J. Syst. Evol. Microbiol.">
        <title>The Global Catalogue of Microorganisms (GCM) 10K type strain sequencing project: providing services to taxonomists for standard genome sequencing and annotation.</title>
        <authorList>
            <consortium name="The Broad Institute Genomics Platform"/>
            <consortium name="The Broad Institute Genome Sequencing Center for Infectious Disease"/>
            <person name="Wu L."/>
            <person name="Ma J."/>
        </authorList>
    </citation>
    <scope>NUCLEOTIDE SEQUENCE [LARGE SCALE GENOMIC DNA]</scope>
    <source>
        <strain evidence="8">JCM 19015</strain>
    </source>
</reference>
<feature type="transmembrane region" description="Helical" evidence="5">
    <location>
        <begin position="408"/>
        <end position="428"/>
    </location>
</feature>
<evidence type="ECO:0000256" key="4">
    <source>
        <dbReference type="ARBA" id="ARBA00023136"/>
    </source>
</evidence>
<evidence type="ECO:0000256" key="5">
    <source>
        <dbReference type="SAM" id="Phobius"/>
    </source>
</evidence>
<comment type="caution">
    <text evidence="7">The sequence shown here is derived from an EMBL/GenBank/DDBJ whole genome shotgun (WGS) entry which is preliminary data.</text>
</comment>
<feature type="transmembrane region" description="Helical" evidence="5">
    <location>
        <begin position="210"/>
        <end position="227"/>
    </location>
</feature>
<feature type="transmembrane region" description="Helical" evidence="5">
    <location>
        <begin position="73"/>
        <end position="96"/>
    </location>
</feature>
<proteinExistence type="predicted"/>
<feature type="transmembrane region" description="Helical" evidence="5">
    <location>
        <begin position="256"/>
        <end position="274"/>
    </location>
</feature>
<organism evidence="7 8">
    <name type="scientific">Amnibacterium soli</name>
    <dbReference type="NCBI Taxonomy" id="1282736"/>
    <lineage>
        <taxon>Bacteria</taxon>
        <taxon>Bacillati</taxon>
        <taxon>Actinomycetota</taxon>
        <taxon>Actinomycetes</taxon>
        <taxon>Micrococcales</taxon>
        <taxon>Microbacteriaceae</taxon>
        <taxon>Amnibacterium</taxon>
    </lineage>
</organism>
<feature type="transmembrane region" description="Helical" evidence="5">
    <location>
        <begin position="102"/>
        <end position="123"/>
    </location>
</feature>
<keyword evidence="3 5" id="KW-1133">Transmembrane helix</keyword>
<comment type="subcellular location">
    <subcellularLocation>
        <location evidence="1">Membrane</location>
        <topology evidence="1">Multi-pass membrane protein</topology>
    </subcellularLocation>
</comment>
<dbReference type="PANTHER" id="PTHR37422">
    <property type="entry name" value="TEICHURONIC ACID BIOSYNTHESIS PROTEIN TUAE"/>
    <property type="match status" value="1"/>
</dbReference>
<protein>
    <recommendedName>
        <fullName evidence="6">O-antigen ligase-related domain-containing protein</fullName>
    </recommendedName>
</protein>
<evidence type="ECO:0000256" key="1">
    <source>
        <dbReference type="ARBA" id="ARBA00004141"/>
    </source>
</evidence>
<dbReference type="EMBL" id="BAABLP010000006">
    <property type="protein sequence ID" value="GAA4753101.1"/>
    <property type="molecule type" value="Genomic_DNA"/>
</dbReference>
<dbReference type="RefSeq" id="WP_345481861.1">
    <property type="nucleotide sequence ID" value="NZ_BAABLP010000006.1"/>
</dbReference>
<keyword evidence="8" id="KW-1185">Reference proteome</keyword>
<dbReference type="Pfam" id="PF04932">
    <property type="entry name" value="Wzy_C"/>
    <property type="match status" value="1"/>
</dbReference>
<evidence type="ECO:0000256" key="3">
    <source>
        <dbReference type="ARBA" id="ARBA00022989"/>
    </source>
</evidence>
<accession>A0ABP8ZD03</accession>
<feature type="transmembrane region" description="Helical" evidence="5">
    <location>
        <begin position="384"/>
        <end position="402"/>
    </location>
</feature>
<feature type="transmembrane region" description="Helical" evidence="5">
    <location>
        <begin position="135"/>
        <end position="163"/>
    </location>
</feature>
<name>A0ABP8ZD03_9MICO</name>
<feature type="transmembrane region" description="Helical" evidence="5">
    <location>
        <begin position="351"/>
        <end position="372"/>
    </location>
</feature>
<keyword evidence="4 5" id="KW-0472">Membrane</keyword>
<evidence type="ECO:0000313" key="8">
    <source>
        <dbReference type="Proteomes" id="UP001500121"/>
    </source>
</evidence>
<dbReference type="InterPro" id="IPR007016">
    <property type="entry name" value="O-antigen_ligase-rel_domated"/>
</dbReference>